<name>A0A2D0J0K0_XENBU</name>
<feature type="transmembrane region" description="Helical" evidence="1">
    <location>
        <begin position="6"/>
        <end position="24"/>
    </location>
</feature>
<dbReference type="Proteomes" id="UP000225833">
    <property type="component" value="Unassembled WGS sequence"/>
</dbReference>
<dbReference type="EMBL" id="NIBS01000008">
    <property type="protein sequence ID" value="PHM27841.1"/>
    <property type="molecule type" value="Genomic_DNA"/>
</dbReference>
<keyword evidence="1" id="KW-0812">Transmembrane</keyword>
<reference evidence="2 3" key="1">
    <citation type="journal article" date="2017" name="Nat. Microbiol.">
        <title>Natural product diversity associated with the nematode symbionts Photorhabdus and Xenorhabdus.</title>
        <authorList>
            <person name="Tobias N.J."/>
            <person name="Wolff H."/>
            <person name="Djahanschiri B."/>
            <person name="Grundmann F."/>
            <person name="Kronenwerth M."/>
            <person name="Shi Y.M."/>
            <person name="Simonyi S."/>
            <person name="Grun P."/>
            <person name="Shapiro-Ilan D."/>
            <person name="Pidot S.J."/>
            <person name="Stinear T.P."/>
            <person name="Ebersberger I."/>
            <person name="Bode H.B."/>
        </authorList>
    </citation>
    <scope>NUCLEOTIDE SEQUENCE [LARGE SCALE GENOMIC DNA]</scope>
    <source>
        <strain evidence="2 3">DSM 16342</strain>
    </source>
</reference>
<dbReference type="Pfam" id="PF20404">
    <property type="entry name" value="DUF6694"/>
    <property type="match status" value="1"/>
</dbReference>
<gene>
    <name evidence="2" type="ORF">Xbud_01862</name>
</gene>
<proteinExistence type="predicted"/>
<comment type="caution">
    <text evidence="2">The sequence shown here is derived from an EMBL/GenBank/DDBJ whole genome shotgun (WGS) entry which is preliminary data.</text>
</comment>
<keyword evidence="1" id="KW-1133">Transmembrane helix</keyword>
<accession>A0A2D0J0K0</accession>
<protein>
    <submittedName>
        <fullName evidence="2">Uncharacterized protein</fullName>
    </submittedName>
</protein>
<evidence type="ECO:0000256" key="1">
    <source>
        <dbReference type="SAM" id="Phobius"/>
    </source>
</evidence>
<organism evidence="2 3">
    <name type="scientific">Xenorhabdus budapestensis</name>
    <dbReference type="NCBI Taxonomy" id="290110"/>
    <lineage>
        <taxon>Bacteria</taxon>
        <taxon>Pseudomonadati</taxon>
        <taxon>Pseudomonadota</taxon>
        <taxon>Gammaproteobacteria</taxon>
        <taxon>Enterobacterales</taxon>
        <taxon>Morganellaceae</taxon>
        <taxon>Xenorhabdus</taxon>
    </lineage>
</organism>
<dbReference type="InterPro" id="IPR046516">
    <property type="entry name" value="DUF6694"/>
</dbReference>
<evidence type="ECO:0000313" key="2">
    <source>
        <dbReference type="EMBL" id="PHM27841.1"/>
    </source>
</evidence>
<dbReference type="AlphaFoldDB" id="A0A2D0J0K0"/>
<keyword evidence="1" id="KW-0472">Membrane</keyword>
<sequence>MRLYLMTIFLVKVIYFLSTLLLLYDKSLAGMIMKNLLLICLLSFTLVGCDNQLKIDGTNEMAVKISIEKIRDTLSEDKKLKFDDSLNTVMLNSIDFDELFKNNKHGSIKYEDMEKLEKKFYQSLNGKTADQVISEAGRIKSNTNKSAINK</sequence>
<evidence type="ECO:0000313" key="3">
    <source>
        <dbReference type="Proteomes" id="UP000225833"/>
    </source>
</evidence>